<dbReference type="AlphaFoldDB" id="A0A3M8DVB8"/>
<keyword evidence="2" id="KW-1185">Reference proteome</keyword>
<protein>
    <submittedName>
        <fullName evidence="1">Uncharacterized protein</fullName>
    </submittedName>
</protein>
<accession>A0A3M8DVB8</accession>
<sequence length="66" mass="7913">MVRRLVKQIRNKNKKMKSFYGPFILYSRLLPIFKKWQDVRLNQIPPAEYIVIRYISELALSAMKVA</sequence>
<name>A0A3M8DVB8_9BACL</name>
<evidence type="ECO:0000313" key="1">
    <source>
        <dbReference type="EMBL" id="RNB92022.1"/>
    </source>
</evidence>
<gene>
    <name evidence="1" type="ORF">EDM56_04535</name>
</gene>
<proteinExistence type="predicted"/>
<dbReference type="Proteomes" id="UP000271031">
    <property type="component" value="Unassembled WGS sequence"/>
</dbReference>
<organism evidence="1 2">
    <name type="scientific">Brevibacillus fluminis</name>
    <dbReference type="NCBI Taxonomy" id="511487"/>
    <lineage>
        <taxon>Bacteria</taxon>
        <taxon>Bacillati</taxon>
        <taxon>Bacillota</taxon>
        <taxon>Bacilli</taxon>
        <taxon>Bacillales</taxon>
        <taxon>Paenibacillaceae</taxon>
        <taxon>Brevibacillus</taxon>
    </lineage>
</organism>
<dbReference type="EMBL" id="RHHQ01000004">
    <property type="protein sequence ID" value="RNB92022.1"/>
    <property type="molecule type" value="Genomic_DNA"/>
</dbReference>
<reference evidence="1 2" key="1">
    <citation type="submission" date="2018-10" db="EMBL/GenBank/DDBJ databases">
        <title>Phylogenomics of Brevibacillus.</title>
        <authorList>
            <person name="Dunlap C."/>
        </authorList>
    </citation>
    <scope>NUCLEOTIDE SEQUENCE [LARGE SCALE GENOMIC DNA]</scope>
    <source>
        <strain evidence="1 2">JCM 15716</strain>
    </source>
</reference>
<comment type="caution">
    <text evidence="1">The sequence shown here is derived from an EMBL/GenBank/DDBJ whole genome shotgun (WGS) entry which is preliminary data.</text>
</comment>
<evidence type="ECO:0000313" key="2">
    <source>
        <dbReference type="Proteomes" id="UP000271031"/>
    </source>
</evidence>